<dbReference type="AlphaFoldDB" id="A0A9P8II63"/>
<gene>
    <name evidence="1" type="ORF">GP486_006898</name>
</gene>
<evidence type="ECO:0000313" key="1">
    <source>
        <dbReference type="EMBL" id="KAH0552904.1"/>
    </source>
</evidence>
<evidence type="ECO:0000313" key="2">
    <source>
        <dbReference type="Proteomes" id="UP000750711"/>
    </source>
</evidence>
<feature type="non-terminal residue" evidence="1">
    <location>
        <position position="272"/>
    </location>
</feature>
<protein>
    <recommendedName>
        <fullName evidence="3">Fungal N-terminal domain-containing protein</fullName>
    </recommendedName>
</protein>
<dbReference type="PANTHER" id="PTHR38886">
    <property type="entry name" value="SESA DOMAIN-CONTAINING PROTEIN"/>
    <property type="match status" value="1"/>
</dbReference>
<comment type="caution">
    <text evidence="1">The sequence shown here is derived from an EMBL/GenBank/DDBJ whole genome shotgun (WGS) entry which is preliminary data.</text>
</comment>
<name>A0A9P8II63_9PEZI</name>
<dbReference type="EMBL" id="JAGHQM010001715">
    <property type="protein sequence ID" value="KAH0552904.1"/>
    <property type="molecule type" value="Genomic_DNA"/>
</dbReference>
<keyword evidence="2" id="KW-1185">Reference proteome</keyword>
<dbReference type="Proteomes" id="UP000750711">
    <property type="component" value="Unassembled WGS sequence"/>
</dbReference>
<evidence type="ECO:0008006" key="3">
    <source>
        <dbReference type="Google" id="ProtNLM"/>
    </source>
</evidence>
<organism evidence="1 2">
    <name type="scientific">Trichoglossum hirsutum</name>
    <dbReference type="NCBI Taxonomy" id="265104"/>
    <lineage>
        <taxon>Eukaryota</taxon>
        <taxon>Fungi</taxon>
        <taxon>Dikarya</taxon>
        <taxon>Ascomycota</taxon>
        <taxon>Pezizomycotina</taxon>
        <taxon>Geoglossomycetes</taxon>
        <taxon>Geoglossales</taxon>
        <taxon>Geoglossaceae</taxon>
        <taxon>Trichoglossum</taxon>
    </lineage>
</organism>
<proteinExistence type="predicted"/>
<dbReference type="PANTHER" id="PTHR38886:SF1">
    <property type="entry name" value="NACHT-NTPASE AND P-LOOP NTPASES N-TERMINAL DOMAIN-CONTAINING PROTEIN"/>
    <property type="match status" value="1"/>
</dbReference>
<sequence>SPFFEVEISFGFAVSDFIAVLGLAERLCAEIKSYRQAPAHLEQLGRELGFLHQVLSRLDQITPSAGNDADAAQIERMKAIATHCRGPLKSFIDRMGTFEEFLGCHRVERSLKGMKKRLHWSISVSKNEVGDVRAIVVSQILAINTLLNAQQWESLRNSSGRNETTLQRLIADITGFAQRLELCFKSQSQLQAQIKQLIDLAAADKLQWENKLKSQEKHINTSNSLVRRLGSQYRRSSTIISKIKKHTSKSYESTMKVATMLEEGLKSTFNYV</sequence>
<accession>A0A9P8II63</accession>
<reference evidence="1" key="1">
    <citation type="submission" date="2021-03" db="EMBL/GenBank/DDBJ databases">
        <title>Comparative genomics and phylogenomic investigation of the class Geoglossomycetes provide insights into ecological specialization and systematics.</title>
        <authorList>
            <person name="Melie T."/>
            <person name="Pirro S."/>
            <person name="Miller A.N."/>
            <person name="Quandt A."/>
        </authorList>
    </citation>
    <scope>NUCLEOTIDE SEQUENCE</scope>
    <source>
        <strain evidence="1">CAQ_001_2017</strain>
    </source>
</reference>